<evidence type="ECO:0000313" key="2">
    <source>
        <dbReference type="EMBL" id="TWT79096.1"/>
    </source>
</evidence>
<sequence length="296" mass="33777">MPTTTDQPLLSPELLGRLERLELVSRKVFRGRMKGERRSRRKGESVEFADFRHYVAGDDLRLIDWNLYARLDQLFLKLFLEEEDLHFFALVDASESMNFSDPSKLRVAKQLAAALGYVGLCRADRVSVSVLGPEGGRAPVLRGRASLWKMLGYLDSVESGHNVSLHDGVKDFSIRTTGTGIAVLLTDLMDKQGYESALRMLIGRRMDVFVMHILSPEELDPPLRGDRKLIDVEDRDESEITINAYVLQKYKETVHSFIRDAKQFCSQRSIVYIPVRTDTPVETIVTQYLRERGVVR</sequence>
<dbReference type="PANTHER" id="PTHR33608">
    <property type="entry name" value="BLL2464 PROTEIN"/>
    <property type="match status" value="1"/>
</dbReference>
<dbReference type="OrthoDB" id="9780819at2"/>
<feature type="domain" description="DUF58" evidence="1">
    <location>
        <begin position="50"/>
        <end position="253"/>
    </location>
</feature>
<dbReference type="SUPFAM" id="SSF53300">
    <property type="entry name" value="vWA-like"/>
    <property type="match status" value="1"/>
</dbReference>
<evidence type="ECO:0000313" key="3">
    <source>
        <dbReference type="Proteomes" id="UP000315010"/>
    </source>
</evidence>
<protein>
    <recommendedName>
        <fullName evidence="1">DUF58 domain-containing protein</fullName>
    </recommendedName>
</protein>
<keyword evidence="3" id="KW-1185">Reference proteome</keyword>
<gene>
    <name evidence="2" type="ORF">CA13_04930</name>
</gene>
<name>A0A5C5YWF0_9BACT</name>
<organism evidence="2 3">
    <name type="scientific">Novipirellula herctigrandis</name>
    <dbReference type="NCBI Taxonomy" id="2527986"/>
    <lineage>
        <taxon>Bacteria</taxon>
        <taxon>Pseudomonadati</taxon>
        <taxon>Planctomycetota</taxon>
        <taxon>Planctomycetia</taxon>
        <taxon>Pirellulales</taxon>
        <taxon>Pirellulaceae</taxon>
        <taxon>Novipirellula</taxon>
    </lineage>
</organism>
<comment type="caution">
    <text evidence="2">The sequence shown here is derived from an EMBL/GenBank/DDBJ whole genome shotgun (WGS) entry which is preliminary data.</text>
</comment>
<dbReference type="PANTHER" id="PTHR33608:SF7">
    <property type="entry name" value="DUF58 DOMAIN-CONTAINING PROTEIN"/>
    <property type="match status" value="1"/>
</dbReference>
<accession>A0A5C5YWF0</accession>
<dbReference type="Proteomes" id="UP000315010">
    <property type="component" value="Unassembled WGS sequence"/>
</dbReference>
<dbReference type="InterPro" id="IPR002881">
    <property type="entry name" value="DUF58"/>
</dbReference>
<dbReference type="RefSeq" id="WP_146394359.1">
    <property type="nucleotide sequence ID" value="NZ_SJPJ01000001.1"/>
</dbReference>
<dbReference type="AlphaFoldDB" id="A0A5C5YWF0"/>
<dbReference type="Pfam" id="PF01882">
    <property type="entry name" value="DUF58"/>
    <property type="match status" value="1"/>
</dbReference>
<dbReference type="InterPro" id="IPR036465">
    <property type="entry name" value="vWFA_dom_sf"/>
</dbReference>
<dbReference type="EMBL" id="SJPJ01000001">
    <property type="protein sequence ID" value="TWT79096.1"/>
    <property type="molecule type" value="Genomic_DNA"/>
</dbReference>
<evidence type="ECO:0000259" key="1">
    <source>
        <dbReference type="Pfam" id="PF01882"/>
    </source>
</evidence>
<reference evidence="2 3" key="1">
    <citation type="submission" date="2019-02" db="EMBL/GenBank/DDBJ databases">
        <title>Deep-cultivation of Planctomycetes and their phenomic and genomic characterization uncovers novel biology.</title>
        <authorList>
            <person name="Wiegand S."/>
            <person name="Jogler M."/>
            <person name="Boedeker C."/>
            <person name="Pinto D."/>
            <person name="Vollmers J."/>
            <person name="Rivas-Marin E."/>
            <person name="Kohn T."/>
            <person name="Peeters S.H."/>
            <person name="Heuer A."/>
            <person name="Rast P."/>
            <person name="Oberbeckmann S."/>
            <person name="Bunk B."/>
            <person name="Jeske O."/>
            <person name="Meyerdierks A."/>
            <person name="Storesund J.E."/>
            <person name="Kallscheuer N."/>
            <person name="Luecker S."/>
            <person name="Lage O.M."/>
            <person name="Pohl T."/>
            <person name="Merkel B.J."/>
            <person name="Hornburger P."/>
            <person name="Mueller R.-W."/>
            <person name="Bruemmer F."/>
            <person name="Labrenz M."/>
            <person name="Spormann A.M."/>
            <person name="Op Den Camp H."/>
            <person name="Overmann J."/>
            <person name="Amann R."/>
            <person name="Jetten M.S.M."/>
            <person name="Mascher T."/>
            <person name="Medema M.H."/>
            <person name="Devos D.P."/>
            <person name="Kaster A.-K."/>
            <person name="Ovreas L."/>
            <person name="Rohde M."/>
            <person name="Galperin M.Y."/>
            <person name="Jogler C."/>
        </authorList>
    </citation>
    <scope>NUCLEOTIDE SEQUENCE [LARGE SCALE GENOMIC DNA]</scope>
    <source>
        <strain evidence="2 3">CA13</strain>
    </source>
</reference>
<proteinExistence type="predicted"/>